<proteinExistence type="inferred from homology"/>
<evidence type="ECO:0000313" key="10">
    <source>
        <dbReference type="Proteomes" id="UP000749040"/>
    </source>
</evidence>
<evidence type="ECO:0000256" key="1">
    <source>
        <dbReference type="ARBA" id="ARBA00004141"/>
    </source>
</evidence>
<keyword evidence="5 7" id="KW-0472">Membrane</keyword>
<feature type="region of interest" description="Disordered" evidence="6">
    <location>
        <begin position="270"/>
        <end position="302"/>
    </location>
</feature>
<dbReference type="InterPro" id="IPR000620">
    <property type="entry name" value="EamA_dom"/>
</dbReference>
<dbReference type="PANTHER" id="PTHR32322">
    <property type="entry name" value="INNER MEMBRANE TRANSPORTER"/>
    <property type="match status" value="1"/>
</dbReference>
<feature type="compositionally biased region" description="Basic and acidic residues" evidence="6">
    <location>
        <begin position="291"/>
        <end position="302"/>
    </location>
</feature>
<dbReference type="InterPro" id="IPR050638">
    <property type="entry name" value="AA-Vitamin_Transporters"/>
</dbReference>
<comment type="subcellular location">
    <subcellularLocation>
        <location evidence="1">Membrane</location>
        <topology evidence="1">Multi-pass membrane protein</topology>
    </subcellularLocation>
</comment>
<comment type="caution">
    <text evidence="9">The sequence shown here is derived from an EMBL/GenBank/DDBJ whole genome shotgun (WGS) entry which is preliminary data.</text>
</comment>
<feature type="transmembrane region" description="Helical" evidence="7">
    <location>
        <begin position="26"/>
        <end position="42"/>
    </location>
</feature>
<evidence type="ECO:0000256" key="5">
    <source>
        <dbReference type="ARBA" id="ARBA00023136"/>
    </source>
</evidence>
<feature type="transmembrane region" description="Helical" evidence="7">
    <location>
        <begin position="189"/>
        <end position="208"/>
    </location>
</feature>
<feature type="transmembrane region" description="Helical" evidence="7">
    <location>
        <begin position="220"/>
        <end position="240"/>
    </location>
</feature>
<dbReference type="EMBL" id="JADKYB010000026">
    <property type="protein sequence ID" value="MBM9509496.1"/>
    <property type="molecule type" value="Genomic_DNA"/>
</dbReference>
<evidence type="ECO:0000256" key="6">
    <source>
        <dbReference type="SAM" id="MobiDB-lite"/>
    </source>
</evidence>
<dbReference type="Proteomes" id="UP000749040">
    <property type="component" value="Unassembled WGS sequence"/>
</dbReference>
<organism evidence="9 10">
    <name type="scientific">Actinacidiphila acididurans</name>
    <dbReference type="NCBI Taxonomy" id="2784346"/>
    <lineage>
        <taxon>Bacteria</taxon>
        <taxon>Bacillati</taxon>
        <taxon>Actinomycetota</taxon>
        <taxon>Actinomycetes</taxon>
        <taxon>Kitasatosporales</taxon>
        <taxon>Streptomycetaceae</taxon>
        <taxon>Actinacidiphila</taxon>
    </lineage>
</organism>
<feature type="transmembrane region" description="Helical" evidence="7">
    <location>
        <begin position="246"/>
        <end position="263"/>
    </location>
</feature>
<gene>
    <name evidence="9" type="ORF">ITX44_34100</name>
</gene>
<dbReference type="PANTHER" id="PTHR32322:SF2">
    <property type="entry name" value="EAMA DOMAIN-CONTAINING PROTEIN"/>
    <property type="match status" value="1"/>
</dbReference>
<keyword evidence="10" id="KW-1185">Reference proteome</keyword>
<evidence type="ECO:0000256" key="4">
    <source>
        <dbReference type="ARBA" id="ARBA00022989"/>
    </source>
</evidence>
<dbReference type="SUPFAM" id="SSF103481">
    <property type="entry name" value="Multidrug resistance efflux transporter EmrE"/>
    <property type="match status" value="2"/>
</dbReference>
<evidence type="ECO:0000256" key="2">
    <source>
        <dbReference type="ARBA" id="ARBA00007362"/>
    </source>
</evidence>
<feature type="domain" description="EamA" evidence="8">
    <location>
        <begin position="131"/>
        <end position="258"/>
    </location>
</feature>
<sequence length="302" mass="30100">MALGSMTSVQLSLALSADQFDRISPIGAAWLRMAWGGLLLLVPARPRRADFTRAGFRVCVVLGLVSAAMMTFFMLAVARIPLGTASALEFLGPLGVSLYGARGSGLRRWSGLAAAGVVLLTRPWHGGTDLAGIALALGAGACWAGYILLTQRAGDEVDGLKGLAVSLTVAGIASTAVAGPGVIGGLTPSLLAVGLGLAALAPLIPFSLELLALRRLTASSFGTLMSVEPAIAMAMGAVLLGQVPGPTAAIGAACVIGAGIAAVRTGDRTGDRTAAVGPPSGRPATSLPALDDGRAAADRVSG</sequence>
<evidence type="ECO:0000256" key="3">
    <source>
        <dbReference type="ARBA" id="ARBA00022692"/>
    </source>
</evidence>
<keyword evidence="3 7" id="KW-0812">Transmembrane</keyword>
<evidence type="ECO:0000313" key="9">
    <source>
        <dbReference type="EMBL" id="MBM9509496.1"/>
    </source>
</evidence>
<evidence type="ECO:0000256" key="7">
    <source>
        <dbReference type="SAM" id="Phobius"/>
    </source>
</evidence>
<dbReference type="Pfam" id="PF00892">
    <property type="entry name" value="EamA"/>
    <property type="match status" value="1"/>
</dbReference>
<reference evidence="9 10" key="1">
    <citation type="submission" date="2021-01" db="EMBL/GenBank/DDBJ databases">
        <title>Streptomyces acididurans sp. nov., isolated from a peat swamp forest soil.</title>
        <authorList>
            <person name="Chantavorakit T."/>
            <person name="Duangmal K."/>
        </authorList>
    </citation>
    <scope>NUCLEOTIDE SEQUENCE [LARGE SCALE GENOMIC DNA]</scope>
    <source>
        <strain evidence="9 10">KK5PA1</strain>
    </source>
</reference>
<feature type="transmembrane region" description="Helical" evidence="7">
    <location>
        <begin position="54"/>
        <end position="74"/>
    </location>
</feature>
<accession>A0ABS2U1N6</accession>
<dbReference type="InterPro" id="IPR037185">
    <property type="entry name" value="EmrE-like"/>
</dbReference>
<feature type="transmembrane region" description="Helical" evidence="7">
    <location>
        <begin position="130"/>
        <end position="150"/>
    </location>
</feature>
<protein>
    <submittedName>
        <fullName evidence="9">EamA family transporter</fullName>
    </submittedName>
</protein>
<evidence type="ECO:0000259" key="8">
    <source>
        <dbReference type="Pfam" id="PF00892"/>
    </source>
</evidence>
<name>A0ABS2U1N6_9ACTN</name>
<comment type="similarity">
    <text evidence="2">Belongs to the EamA transporter family.</text>
</comment>
<feature type="transmembrane region" description="Helical" evidence="7">
    <location>
        <begin position="162"/>
        <end position="183"/>
    </location>
</feature>
<keyword evidence="4 7" id="KW-1133">Transmembrane helix</keyword>